<dbReference type="GO" id="GO:0047798">
    <property type="term" value="F:cyclomaltodextrinase activity"/>
    <property type="evidence" value="ECO:0007669"/>
    <property type="project" value="UniProtKB-EC"/>
</dbReference>
<sequence length="437" mass="48652">MSGPDWVRHAIWWHLYPLGFVGAFPNDEPPGPGEHRLRRIVDWLDHAVELGTSGIALGPIFASRTHGYDTTDHYRIDPRLGDDADFDHLVDEAHRRGLRVLLDGVFNHVGTDFGRYRRAVDDEDAESIGWFRGRPGRFHTFEGHGELVTLNHGSPAVVDYTVDVMKHWLGRGADGWRLDAAYAVPESFWAQVLPRVREAHPDAWFVAEVIHGDYAAFVDGSGVDSVTQYELWKAIWSSLNDGNFHELDWALQRHNDFLAAFAPLTFVGNHDVTRIASQLQRPEHVTHALVLLFTTGGVPTIYAGDELGFRGIKEERAGGDDAVRPEFGPPPAQPDAAGREALNLHQYLIGLRRRNPWLHEAKTTALQLDSRSYAYETRNADDALIVALNIDDSPMRLPVASLIGRQAKLVGGTAAPPEEIVSDVVVPPQGWLVLRPS</sequence>
<dbReference type="SMART" id="SM00642">
    <property type="entry name" value="Aamy"/>
    <property type="match status" value="1"/>
</dbReference>
<name>A0A1Y5PRD8_9MYCO</name>
<dbReference type="InterPro" id="IPR006047">
    <property type="entry name" value="GH13_cat_dom"/>
</dbReference>
<feature type="domain" description="Glycosyl hydrolase family 13 catalytic" evidence="4">
    <location>
        <begin position="18"/>
        <end position="352"/>
    </location>
</feature>
<keyword evidence="1 5" id="KW-0378">Hydrolase</keyword>
<dbReference type="GO" id="GO:0016853">
    <property type="term" value="F:isomerase activity"/>
    <property type="evidence" value="ECO:0007669"/>
    <property type="project" value="UniProtKB-KW"/>
</dbReference>
<dbReference type="PANTHER" id="PTHR10357">
    <property type="entry name" value="ALPHA-AMYLASE FAMILY MEMBER"/>
    <property type="match status" value="1"/>
</dbReference>
<dbReference type="CDD" id="cd11354">
    <property type="entry name" value="AmyAc_bac_CMD_like"/>
    <property type="match status" value="1"/>
</dbReference>
<dbReference type="GO" id="GO:0005975">
    <property type="term" value="P:carbohydrate metabolic process"/>
    <property type="evidence" value="ECO:0007669"/>
    <property type="project" value="InterPro"/>
</dbReference>
<dbReference type="EC" id="3.2.1.54" evidence="5"/>
<dbReference type="Gene3D" id="3.20.20.80">
    <property type="entry name" value="Glycosidases"/>
    <property type="match status" value="1"/>
</dbReference>
<keyword evidence="3 5" id="KW-0326">Glycosidase</keyword>
<dbReference type="AlphaFoldDB" id="A0A1Y5PRD8"/>
<gene>
    <name evidence="5" type="ORF">MHPYR_590025</name>
</gene>
<evidence type="ECO:0000256" key="3">
    <source>
        <dbReference type="ARBA" id="ARBA00023295"/>
    </source>
</evidence>
<keyword evidence="2" id="KW-0413">Isomerase</keyword>
<dbReference type="EMBL" id="FLQS01000055">
    <property type="protein sequence ID" value="SBS78498.1"/>
    <property type="molecule type" value="Genomic_DNA"/>
</dbReference>
<protein>
    <submittedName>
        <fullName evidence="5">Cyclomaltodextrinase</fullName>
        <ecNumber evidence="5">3.2.1.54</ecNumber>
    </submittedName>
</protein>
<dbReference type="Pfam" id="PF00128">
    <property type="entry name" value="Alpha-amylase"/>
    <property type="match status" value="1"/>
</dbReference>
<evidence type="ECO:0000259" key="4">
    <source>
        <dbReference type="SMART" id="SM00642"/>
    </source>
</evidence>
<evidence type="ECO:0000256" key="2">
    <source>
        <dbReference type="ARBA" id="ARBA00023235"/>
    </source>
</evidence>
<evidence type="ECO:0000256" key="1">
    <source>
        <dbReference type="ARBA" id="ARBA00022801"/>
    </source>
</evidence>
<evidence type="ECO:0000313" key="5">
    <source>
        <dbReference type="EMBL" id="SBS78498.1"/>
    </source>
</evidence>
<reference evidence="5" key="1">
    <citation type="submission" date="2016-03" db="EMBL/GenBank/DDBJ databases">
        <authorList>
            <person name="Ploux O."/>
        </authorList>
    </citation>
    <scope>NUCLEOTIDE SEQUENCE</scope>
    <source>
        <strain evidence="5">UC10</strain>
    </source>
</reference>
<proteinExistence type="predicted"/>
<organism evidence="5">
    <name type="scientific">uncultured Mycobacterium sp</name>
    <dbReference type="NCBI Taxonomy" id="171292"/>
    <lineage>
        <taxon>Bacteria</taxon>
        <taxon>Bacillati</taxon>
        <taxon>Actinomycetota</taxon>
        <taxon>Actinomycetes</taxon>
        <taxon>Mycobacteriales</taxon>
        <taxon>Mycobacteriaceae</taxon>
        <taxon>Mycobacterium</taxon>
        <taxon>environmental samples</taxon>
    </lineage>
</organism>
<dbReference type="PANTHER" id="PTHR10357:SF210">
    <property type="entry name" value="MALTODEXTRIN GLUCOSIDASE"/>
    <property type="match status" value="1"/>
</dbReference>
<dbReference type="SUPFAM" id="SSF51445">
    <property type="entry name" value="(Trans)glycosidases"/>
    <property type="match status" value="1"/>
</dbReference>
<accession>A0A1Y5PRD8</accession>
<dbReference type="InterPro" id="IPR017853">
    <property type="entry name" value="GH"/>
</dbReference>